<dbReference type="Pfam" id="PF00497">
    <property type="entry name" value="SBP_bac_3"/>
    <property type="match status" value="1"/>
</dbReference>
<protein>
    <submittedName>
        <fullName evidence="6">Glutamate ABC transporter substrate-binding protein</fullName>
    </submittedName>
</protein>
<name>A0ABT1A390_9PSEU</name>
<feature type="region of interest" description="Disordered" evidence="4">
    <location>
        <begin position="295"/>
        <end position="322"/>
    </location>
</feature>
<keyword evidence="3" id="KW-0732">Signal</keyword>
<feature type="compositionally biased region" description="Pro residues" evidence="4">
    <location>
        <begin position="311"/>
        <end position="322"/>
    </location>
</feature>
<dbReference type="PANTHER" id="PTHR30085:SF6">
    <property type="entry name" value="ABC TRANSPORTER GLUTAMINE-BINDING PROTEIN GLNH"/>
    <property type="match status" value="1"/>
</dbReference>
<comment type="caution">
    <text evidence="6">The sequence shown here is derived from an EMBL/GenBank/DDBJ whole genome shotgun (WGS) entry which is preliminary data.</text>
</comment>
<dbReference type="CDD" id="cd13690">
    <property type="entry name" value="PBP2_GluB"/>
    <property type="match status" value="1"/>
</dbReference>
<dbReference type="SMART" id="SM00062">
    <property type="entry name" value="PBPb"/>
    <property type="match status" value="1"/>
</dbReference>
<organism evidence="6 7">
    <name type="scientific">Pseudonocardia humida</name>
    <dbReference type="NCBI Taxonomy" id="2800819"/>
    <lineage>
        <taxon>Bacteria</taxon>
        <taxon>Bacillati</taxon>
        <taxon>Actinomycetota</taxon>
        <taxon>Actinomycetes</taxon>
        <taxon>Pseudonocardiales</taxon>
        <taxon>Pseudonocardiaceae</taxon>
        <taxon>Pseudonocardia</taxon>
    </lineage>
</organism>
<proteinExistence type="inferred from homology"/>
<dbReference type="EMBL" id="JAGSOV010000042">
    <property type="protein sequence ID" value="MCO1657481.1"/>
    <property type="molecule type" value="Genomic_DNA"/>
</dbReference>
<evidence type="ECO:0000256" key="3">
    <source>
        <dbReference type="ARBA" id="ARBA00022729"/>
    </source>
</evidence>
<reference evidence="6" key="1">
    <citation type="submission" date="2021-04" db="EMBL/GenBank/DDBJ databases">
        <title>Pseudonocardia sp. nov., isolated from sandy soil of mangrove forest.</title>
        <authorList>
            <person name="Zan Z."/>
            <person name="Huang R."/>
            <person name="Liu W."/>
        </authorList>
    </citation>
    <scope>NUCLEOTIDE SEQUENCE</scope>
    <source>
        <strain evidence="6">S2-4</strain>
    </source>
</reference>
<feature type="region of interest" description="Disordered" evidence="4">
    <location>
        <begin position="34"/>
        <end position="53"/>
    </location>
</feature>
<dbReference type="RefSeq" id="WP_252441135.1">
    <property type="nucleotide sequence ID" value="NZ_JAGSOV010000042.1"/>
</dbReference>
<keyword evidence="7" id="KW-1185">Reference proteome</keyword>
<evidence type="ECO:0000313" key="6">
    <source>
        <dbReference type="EMBL" id="MCO1657481.1"/>
    </source>
</evidence>
<evidence type="ECO:0000256" key="1">
    <source>
        <dbReference type="ARBA" id="ARBA00010333"/>
    </source>
</evidence>
<evidence type="ECO:0000259" key="5">
    <source>
        <dbReference type="SMART" id="SM00062"/>
    </source>
</evidence>
<dbReference type="InterPro" id="IPR051455">
    <property type="entry name" value="Bact_solute-bind_prot3"/>
</dbReference>
<evidence type="ECO:0000256" key="2">
    <source>
        <dbReference type="ARBA" id="ARBA00022448"/>
    </source>
</evidence>
<evidence type="ECO:0000256" key="4">
    <source>
        <dbReference type="SAM" id="MobiDB-lite"/>
    </source>
</evidence>
<gene>
    <name evidence="6" type="ORF">KDL28_20700</name>
</gene>
<accession>A0ABT1A390</accession>
<dbReference type="InterPro" id="IPR001638">
    <property type="entry name" value="Solute-binding_3/MltF_N"/>
</dbReference>
<sequence>MNRRAGVEVRRPAVYLGLAGILALGAALVPTTPAAAPPPAAAAPAAPSAPAPACDQVVDSLRPQGPLPEPGAMPPGSTMAAIQQRERLIAGVDQTKYLVGYRNPLTGQLEGTDIDIVRRIAQAIFGDPDRVQFIVYDIADRVKAVEEKQVDLVVNNFSVTCARQLSVEFSAPYQLAQQRLLVPKGSGIREVEDLAGGTVCTSAGSTTERELEALPVDMEVVTEVAIPDCVIRMQQGAVEAVSSDDIILAGLAAQDPQTEVVGRVLATAGYGVGMRKDAPDLVRFVNGVLEQGRDDGSLEESFQRWLGPQLDPAPPPEPRYRD</sequence>
<dbReference type="Gene3D" id="3.40.190.10">
    <property type="entry name" value="Periplasmic binding protein-like II"/>
    <property type="match status" value="2"/>
</dbReference>
<feature type="compositionally biased region" description="Low complexity" evidence="4">
    <location>
        <begin position="42"/>
        <end position="53"/>
    </location>
</feature>
<dbReference type="Proteomes" id="UP001165283">
    <property type="component" value="Unassembled WGS sequence"/>
</dbReference>
<dbReference type="SUPFAM" id="SSF53850">
    <property type="entry name" value="Periplasmic binding protein-like II"/>
    <property type="match status" value="1"/>
</dbReference>
<feature type="domain" description="Solute-binding protein family 3/N-terminal" evidence="5">
    <location>
        <begin position="87"/>
        <end position="309"/>
    </location>
</feature>
<evidence type="ECO:0000313" key="7">
    <source>
        <dbReference type="Proteomes" id="UP001165283"/>
    </source>
</evidence>
<comment type="similarity">
    <text evidence="1">Belongs to the bacterial solute-binding protein 3 family.</text>
</comment>
<dbReference type="PANTHER" id="PTHR30085">
    <property type="entry name" value="AMINO ACID ABC TRANSPORTER PERMEASE"/>
    <property type="match status" value="1"/>
</dbReference>
<keyword evidence="2" id="KW-0813">Transport</keyword>